<evidence type="ECO:0000313" key="2">
    <source>
        <dbReference type="Proteomes" id="UP000188836"/>
    </source>
</evidence>
<dbReference type="RefSeq" id="WP_077120221.1">
    <property type="nucleotide sequence ID" value="NZ_MUKP01000017.1"/>
</dbReference>
<dbReference type="InterPro" id="IPR025350">
    <property type="entry name" value="DUF4254"/>
</dbReference>
<keyword evidence="2" id="KW-1185">Reference proteome</keyword>
<proteinExistence type="predicted"/>
<protein>
    <recommendedName>
        <fullName evidence="3">DUF4254 domain-containing protein</fullName>
    </recommendedName>
</protein>
<sequence>MTTTAVPDLAWPSQDSLLLAIRGQHIGRHPITRWAYQLGVVHTLLLDQPATVGIGCRRDRLVTAIDRWLRERAPAPHPNARPCPESVGALVDRIAAMQVRAFRLLMTRAADDPEVHDSWTSLAVLVEAYNDLVTGIDHRIYHLHTPQP</sequence>
<gene>
    <name evidence="1" type="ORF">B0T46_21475</name>
</gene>
<dbReference type="Pfam" id="PF14063">
    <property type="entry name" value="DUF4254"/>
    <property type="match status" value="1"/>
</dbReference>
<dbReference type="AlphaFoldDB" id="A0A1W0BAN1"/>
<name>A0A1W0BAN1_9NOCA</name>
<evidence type="ECO:0000313" key="1">
    <source>
        <dbReference type="EMBL" id="ONM46813.1"/>
    </source>
</evidence>
<reference evidence="1 2" key="1">
    <citation type="journal article" date="2016" name="Antonie Van Leeuwenhoek">
        <title>Nocardia donostiensis sp. nov., isolated from human respiratory specimens.</title>
        <authorList>
            <person name="Ercibengoa M."/>
            <person name="Bell M."/>
            <person name="Marimon J.M."/>
            <person name="Humrighouse B."/>
            <person name="Klenk H.P."/>
            <person name="Potter G."/>
            <person name="Perez-Trallero E."/>
        </authorList>
    </citation>
    <scope>NUCLEOTIDE SEQUENCE [LARGE SCALE GENOMIC DNA]</scope>
    <source>
        <strain evidence="1 2">X1655</strain>
    </source>
</reference>
<accession>A0A1W0BAN1</accession>
<comment type="caution">
    <text evidence="1">The sequence shown here is derived from an EMBL/GenBank/DDBJ whole genome shotgun (WGS) entry which is preliminary data.</text>
</comment>
<organism evidence="1 2">
    <name type="scientific">Nocardia donostiensis</name>
    <dbReference type="NCBI Taxonomy" id="1538463"/>
    <lineage>
        <taxon>Bacteria</taxon>
        <taxon>Bacillati</taxon>
        <taxon>Actinomycetota</taxon>
        <taxon>Actinomycetes</taxon>
        <taxon>Mycobacteriales</taxon>
        <taxon>Nocardiaceae</taxon>
        <taxon>Nocardia</taxon>
    </lineage>
</organism>
<evidence type="ECO:0008006" key="3">
    <source>
        <dbReference type="Google" id="ProtNLM"/>
    </source>
</evidence>
<dbReference type="Proteomes" id="UP000188836">
    <property type="component" value="Unassembled WGS sequence"/>
</dbReference>
<dbReference type="EMBL" id="MUMY01000020">
    <property type="protein sequence ID" value="ONM46813.1"/>
    <property type="molecule type" value="Genomic_DNA"/>
</dbReference>